<reference evidence="1 2" key="1">
    <citation type="journal article" date="2019" name="Sci. Rep.">
        <title>Orb-weaving spider Araneus ventricosus genome elucidates the spidroin gene catalogue.</title>
        <authorList>
            <person name="Kono N."/>
            <person name="Nakamura H."/>
            <person name="Ohtoshi R."/>
            <person name="Moran D.A.P."/>
            <person name="Shinohara A."/>
            <person name="Yoshida Y."/>
            <person name="Fujiwara M."/>
            <person name="Mori M."/>
            <person name="Tomita M."/>
            <person name="Arakawa K."/>
        </authorList>
    </citation>
    <scope>NUCLEOTIDE SEQUENCE [LARGE SCALE GENOMIC DNA]</scope>
</reference>
<evidence type="ECO:0000313" key="2">
    <source>
        <dbReference type="Proteomes" id="UP000499080"/>
    </source>
</evidence>
<proteinExistence type="predicted"/>
<sequence length="141" mass="15585">MCNVAAFTTAHARLKLYREIEKLGESVLYYDTDSIIYASNDPEIGNFLEDFTDELEGDVIVKFVSGHSSLVVRSRLRSRWDPGSNLDSLTTAVFLGLAHVQYVGVRRPYAGGAWKFGEGGASSGVLFVMQTQFKITKSVPK</sequence>
<dbReference type="Gene3D" id="3.90.1600.10">
    <property type="entry name" value="Palm domain of DNA polymerase"/>
    <property type="match status" value="1"/>
</dbReference>
<protein>
    <submittedName>
        <fullName evidence="1">Uncharacterized protein</fullName>
    </submittedName>
</protein>
<dbReference type="AlphaFoldDB" id="A0A4Y2VZL9"/>
<name>A0A4Y2VZL9_ARAVE</name>
<dbReference type="InterPro" id="IPR043502">
    <property type="entry name" value="DNA/RNA_pol_sf"/>
</dbReference>
<evidence type="ECO:0000313" key="1">
    <source>
        <dbReference type="EMBL" id="GBO29736.1"/>
    </source>
</evidence>
<dbReference type="OrthoDB" id="10659200at2759"/>
<keyword evidence="2" id="KW-1185">Reference proteome</keyword>
<dbReference type="InterPro" id="IPR023211">
    <property type="entry name" value="DNA_pol_palm_dom_sf"/>
</dbReference>
<organism evidence="1 2">
    <name type="scientific">Araneus ventricosus</name>
    <name type="common">Orbweaver spider</name>
    <name type="synonym">Epeira ventricosa</name>
    <dbReference type="NCBI Taxonomy" id="182803"/>
    <lineage>
        <taxon>Eukaryota</taxon>
        <taxon>Metazoa</taxon>
        <taxon>Ecdysozoa</taxon>
        <taxon>Arthropoda</taxon>
        <taxon>Chelicerata</taxon>
        <taxon>Arachnida</taxon>
        <taxon>Araneae</taxon>
        <taxon>Araneomorphae</taxon>
        <taxon>Entelegynae</taxon>
        <taxon>Araneoidea</taxon>
        <taxon>Araneidae</taxon>
        <taxon>Araneus</taxon>
    </lineage>
</organism>
<dbReference type="GO" id="GO:0071897">
    <property type="term" value="P:DNA biosynthetic process"/>
    <property type="evidence" value="ECO:0007669"/>
    <property type="project" value="UniProtKB-ARBA"/>
</dbReference>
<dbReference type="PANTHER" id="PTHR33568">
    <property type="entry name" value="DNA POLYMERASE"/>
    <property type="match status" value="1"/>
</dbReference>
<dbReference type="SUPFAM" id="SSF56672">
    <property type="entry name" value="DNA/RNA polymerases"/>
    <property type="match status" value="1"/>
</dbReference>
<comment type="caution">
    <text evidence="1">The sequence shown here is derived from an EMBL/GenBank/DDBJ whole genome shotgun (WGS) entry which is preliminary data.</text>
</comment>
<dbReference type="PANTHER" id="PTHR33568:SF3">
    <property type="entry name" value="DNA-DIRECTED DNA POLYMERASE"/>
    <property type="match status" value="1"/>
</dbReference>
<accession>A0A4Y2VZL9</accession>
<gene>
    <name evidence="1" type="ORF">AVEN_28732_1</name>
</gene>
<dbReference type="Proteomes" id="UP000499080">
    <property type="component" value="Unassembled WGS sequence"/>
</dbReference>
<dbReference type="EMBL" id="BGPR01052913">
    <property type="protein sequence ID" value="GBO29736.1"/>
    <property type="molecule type" value="Genomic_DNA"/>
</dbReference>